<protein>
    <submittedName>
        <fullName evidence="1">Uncharacterized protein</fullName>
    </submittedName>
</protein>
<dbReference type="GeneID" id="30997583"/>
<dbReference type="Proteomes" id="UP000095085">
    <property type="component" value="Unassembled WGS sequence"/>
</dbReference>
<accession>A0A1E4RLZ6</accession>
<reference evidence="2" key="1">
    <citation type="submission" date="2016-05" db="EMBL/GenBank/DDBJ databases">
        <title>Comparative genomics of biotechnologically important yeasts.</title>
        <authorList>
            <consortium name="DOE Joint Genome Institute"/>
            <person name="Riley R."/>
            <person name="Haridas S."/>
            <person name="Wolfe K.H."/>
            <person name="Lopes M.R."/>
            <person name="Hittinger C.T."/>
            <person name="Goker M."/>
            <person name="Salamov A."/>
            <person name="Wisecaver J."/>
            <person name="Long T.M."/>
            <person name="Aerts A.L."/>
            <person name="Barry K."/>
            <person name="Choi C."/>
            <person name="Clum A."/>
            <person name="Coughlan A.Y."/>
            <person name="Deshpande S."/>
            <person name="Douglass A.P."/>
            <person name="Hanson S.J."/>
            <person name="Klenk H.-P."/>
            <person name="Labutti K."/>
            <person name="Lapidus A."/>
            <person name="Lindquist E."/>
            <person name="Lipzen A."/>
            <person name="Meier-Kolthoff J.P."/>
            <person name="Ohm R.A."/>
            <person name="Otillar R.P."/>
            <person name="Pangilinan J."/>
            <person name="Peng Y."/>
            <person name="Rokas A."/>
            <person name="Rosa C.A."/>
            <person name="Scheuner C."/>
            <person name="Sibirny A.A."/>
            <person name="Slot J.C."/>
            <person name="Stielow J.B."/>
            <person name="Sun H."/>
            <person name="Kurtzman C.P."/>
            <person name="Blackwell M."/>
            <person name="Grigoriev I.V."/>
            <person name="Jeffries T.W."/>
        </authorList>
    </citation>
    <scope>NUCLEOTIDE SEQUENCE [LARGE SCALE GENOMIC DNA]</scope>
    <source>
        <strain evidence="2">NRRL Y-1933</strain>
    </source>
</reference>
<name>A0A1E4RLZ6_9ASCO</name>
<dbReference type="EMBL" id="KV454540">
    <property type="protein sequence ID" value="ODV68298.1"/>
    <property type="molecule type" value="Genomic_DNA"/>
</dbReference>
<keyword evidence="2" id="KW-1185">Reference proteome</keyword>
<gene>
    <name evidence="1" type="ORF">HYPBUDRAFT_204110</name>
</gene>
<evidence type="ECO:0000313" key="1">
    <source>
        <dbReference type="EMBL" id="ODV68298.1"/>
    </source>
</evidence>
<dbReference type="AlphaFoldDB" id="A0A1E4RLZ6"/>
<organism evidence="1 2">
    <name type="scientific">Hyphopichia burtonii NRRL Y-1933</name>
    <dbReference type="NCBI Taxonomy" id="984485"/>
    <lineage>
        <taxon>Eukaryota</taxon>
        <taxon>Fungi</taxon>
        <taxon>Dikarya</taxon>
        <taxon>Ascomycota</taxon>
        <taxon>Saccharomycotina</taxon>
        <taxon>Pichiomycetes</taxon>
        <taxon>Debaryomycetaceae</taxon>
        <taxon>Hyphopichia</taxon>
    </lineage>
</organism>
<sequence>MRCSLTWRKFDPGNPICTDLVHPTGHQNNTKRLKSAPTLTHFCIQQIGMIIQYKKRQKERKKLKSRHVCLLFPQDKFQTASNQVIPGNLIFPWVFFQHGELSRLQLNKFFVVEKGYWINYNTANLMTMGNLTLE</sequence>
<proteinExistence type="predicted"/>
<dbReference type="RefSeq" id="XP_020077365.1">
    <property type="nucleotide sequence ID" value="XM_020223034.1"/>
</dbReference>
<evidence type="ECO:0000313" key="2">
    <source>
        <dbReference type="Proteomes" id="UP000095085"/>
    </source>
</evidence>